<dbReference type="InterPro" id="IPR036388">
    <property type="entry name" value="WH-like_DNA-bd_sf"/>
</dbReference>
<evidence type="ECO:0000256" key="3">
    <source>
        <dbReference type="ARBA" id="ARBA00023163"/>
    </source>
</evidence>
<dbReference type="Gene3D" id="1.10.10.10">
    <property type="entry name" value="Winged helix-like DNA-binding domain superfamily/Winged helix DNA-binding domain"/>
    <property type="match status" value="1"/>
</dbReference>
<dbReference type="PROSITE" id="PS50956">
    <property type="entry name" value="HTH_ASNC_2"/>
    <property type="match status" value="1"/>
</dbReference>
<dbReference type="GO" id="GO:0043200">
    <property type="term" value="P:response to amino acid"/>
    <property type="evidence" value="ECO:0007669"/>
    <property type="project" value="TreeGrafter"/>
</dbReference>
<dbReference type="CDD" id="cd00090">
    <property type="entry name" value="HTH_ARSR"/>
    <property type="match status" value="1"/>
</dbReference>
<dbReference type="SUPFAM" id="SSF54909">
    <property type="entry name" value="Dimeric alpha+beta barrel"/>
    <property type="match status" value="1"/>
</dbReference>
<evidence type="ECO:0000256" key="1">
    <source>
        <dbReference type="ARBA" id="ARBA00023015"/>
    </source>
</evidence>
<dbReference type="InterPro" id="IPR019888">
    <property type="entry name" value="Tscrpt_reg_AsnC-like"/>
</dbReference>
<dbReference type="PANTHER" id="PTHR30154:SF53">
    <property type="entry name" value="HTH-TYPE TRANSCRIPTIONAL REGULATOR LRPC"/>
    <property type="match status" value="1"/>
</dbReference>
<evidence type="ECO:0000259" key="4">
    <source>
        <dbReference type="PROSITE" id="PS50956"/>
    </source>
</evidence>
<dbReference type="PANTHER" id="PTHR30154">
    <property type="entry name" value="LEUCINE-RESPONSIVE REGULATORY PROTEIN"/>
    <property type="match status" value="1"/>
</dbReference>
<name>A0A7S7SMI5_PALFE</name>
<evidence type="ECO:0000256" key="2">
    <source>
        <dbReference type="ARBA" id="ARBA00023125"/>
    </source>
</evidence>
<dbReference type="InterPro" id="IPR036390">
    <property type="entry name" value="WH_DNA-bd_sf"/>
</dbReference>
<gene>
    <name evidence="5" type="ORF">IRI77_03885</name>
</gene>
<evidence type="ECO:0000313" key="6">
    <source>
        <dbReference type="Proteomes" id="UP000593892"/>
    </source>
</evidence>
<keyword evidence="1" id="KW-0805">Transcription regulation</keyword>
<dbReference type="Gene3D" id="3.30.70.920">
    <property type="match status" value="1"/>
</dbReference>
<sequence>MLDDVDAQLLAALQFDARVSNVELARQVGMAPSAVLERVRKLEERGLIRAYEAKLNARALGIGLTAFVFVRAEERIGAQETSLQLAEIPEVQEVHHIAGEDCYLVKLRVHDTDALASLLRERFGSIPTIRSTRTTIVLQTVKEVSTLPIPAPKAGAGKGDKSRA</sequence>
<dbReference type="GO" id="GO:0005829">
    <property type="term" value="C:cytosol"/>
    <property type="evidence" value="ECO:0007669"/>
    <property type="project" value="TreeGrafter"/>
</dbReference>
<dbReference type="KEGG" id="pfer:IRI77_03885"/>
<dbReference type="GO" id="GO:0006355">
    <property type="term" value="P:regulation of DNA-templated transcription"/>
    <property type="evidence" value="ECO:0007669"/>
    <property type="project" value="UniProtKB-ARBA"/>
</dbReference>
<dbReference type="InterPro" id="IPR011008">
    <property type="entry name" value="Dimeric_a/b-barrel"/>
</dbReference>
<dbReference type="Proteomes" id="UP000593892">
    <property type="component" value="Chromosome"/>
</dbReference>
<dbReference type="InterPro" id="IPR019887">
    <property type="entry name" value="Tscrpt_reg_AsnC/Lrp_C"/>
</dbReference>
<reference evidence="5 6" key="1">
    <citation type="submission" date="2020-10" db="EMBL/GenBank/DDBJ databases">
        <title>Complete genome sequence of Paludibaculum fermentans P105T, a facultatively anaerobic acidobacterium capable of dissimilatory Fe(III) reduction.</title>
        <authorList>
            <person name="Dedysh S.N."/>
            <person name="Beletsky A.V."/>
            <person name="Kulichevskaya I.S."/>
            <person name="Mardanov A.V."/>
            <person name="Ravin N.V."/>
        </authorList>
    </citation>
    <scope>NUCLEOTIDE SEQUENCE [LARGE SCALE GENOMIC DNA]</scope>
    <source>
        <strain evidence="5 6">P105</strain>
    </source>
</reference>
<organism evidence="5 6">
    <name type="scientific">Paludibaculum fermentans</name>
    <dbReference type="NCBI Taxonomy" id="1473598"/>
    <lineage>
        <taxon>Bacteria</taxon>
        <taxon>Pseudomonadati</taxon>
        <taxon>Acidobacteriota</taxon>
        <taxon>Terriglobia</taxon>
        <taxon>Bryobacterales</taxon>
        <taxon>Bryobacteraceae</taxon>
        <taxon>Paludibaculum</taxon>
    </lineage>
</organism>
<dbReference type="GO" id="GO:0043565">
    <property type="term" value="F:sequence-specific DNA binding"/>
    <property type="evidence" value="ECO:0007669"/>
    <property type="project" value="InterPro"/>
</dbReference>
<dbReference type="AlphaFoldDB" id="A0A7S7SMI5"/>
<keyword evidence="3" id="KW-0804">Transcription</keyword>
<dbReference type="RefSeq" id="WP_194450772.1">
    <property type="nucleotide sequence ID" value="NZ_CP063849.1"/>
</dbReference>
<dbReference type="SMART" id="SM00344">
    <property type="entry name" value="HTH_ASNC"/>
    <property type="match status" value="1"/>
</dbReference>
<dbReference type="Pfam" id="PF13404">
    <property type="entry name" value="HTH_AsnC-type"/>
    <property type="match status" value="1"/>
</dbReference>
<protein>
    <submittedName>
        <fullName evidence="5">Lrp/AsnC family transcriptional regulator</fullName>
    </submittedName>
</protein>
<keyword evidence="6" id="KW-1185">Reference proteome</keyword>
<proteinExistence type="predicted"/>
<feature type="domain" description="HTH asnC-type" evidence="4">
    <location>
        <begin position="2"/>
        <end position="63"/>
    </location>
</feature>
<evidence type="ECO:0000313" key="5">
    <source>
        <dbReference type="EMBL" id="QOY89110.1"/>
    </source>
</evidence>
<dbReference type="PRINTS" id="PR00033">
    <property type="entry name" value="HTHASNC"/>
</dbReference>
<dbReference type="SUPFAM" id="SSF46785">
    <property type="entry name" value="Winged helix' DNA-binding domain"/>
    <property type="match status" value="1"/>
</dbReference>
<accession>A0A7S7SMI5</accession>
<dbReference type="Pfam" id="PF01037">
    <property type="entry name" value="AsnC_trans_reg"/>
    <property type="match status" value="1"/>
</dbReference>
<keyword evidence="2" id="KW-0238">DNA-binding</keyword>
<dbReference type="InterPro" id="IPR000485">
    <property type="entry name" value="AsnC-type_HTH_dom"/>
</dbReference>
<dbReference type="InterPro" id="IPR011991">
    <property type="entry name" value="ArsR-like_HTH"/>
</dbReference>
<dbReference type="EMBL" id="CP063849">
    <property type="protein sequence ID" value="QOY89110.1"/>
    <property type="molecule type" value="Genomic_DNA"/>
</dbReference>